<evidence type="ECO:0000313" key="3">
    <source>
        <dbReference type="EMBL" id="ACA59498.1"/>
    </source>
</evidence>
<dbReference type="HOGENOM" id="CLU_056221_4_0_9"/>
<dbReference type="PANTHER" id="PTHR46470:SF4">
    <property type="entry name" value="5-AMINO-6-(5-PHOSPHO-D-RIBITYLAMINO)URACIL PHOSPHATASE YIGB"/>
    <property type="match status" value="1"/>
</dbReference>
<dbReference type="EMBL" id="CP000860">
    <property type="protein sequence ID" value="ACA59498.1"/>
    <property type="molecule type" value="Genomic_DNA"/>
</dbReference>
<protein>
    <submittedName>
        <fullName evidence="3">HAD superfamily (Subfamily IIIA) phosphatase, TIGR01668</fullName>
    </submittedName>
</protein>
<dbReference type="OrthoDB" id="9787572at2"/>
<dbReference type="Pfam" id="PF09419">
    <property type="entry name" value="PGP_phosphatase"/>
    <property type="match status" value="1"/>
</dbReference>
<sequence length="177" mass="20330">MFRLLFPDLYVPTIYDVDPEYLRRRGIRGLIFDLDNTILERGERTLPQEVLDWFDTLKAQGFKISIVSNSRSRKAEGMAKSHGIPAVFRAVKPRRGPFLKAIELMGLTRRETAVVGDQIFTDVVGGNRLGLFTILINPLPGKEFIGTTLFSRQLEKLLLPRIRNRHGFSRRPGHDRR</sequence>
<dbReference type="InterPro" id="IPR036412">
    <property type="entry name" value="HAD-like_sf"/>
</dbReference>
<organism evidence="3 4">
    <name type="scientific">Desulforudis audaxviator (strain MP104C)</name>
    <dbReference type="NCBI Taxonomy" id="477974"/>
    <lineage>
        <taxon>Bacteria</taxon>
        <taxon>Bacillati</taxon>
        <taxon>Bacillota</taxon>
        <taxon>Clostridia</taxon>
        <taxon>Thermoanaerobacterales</taxon>
        <taxon>Candidatus Desulforudaceae</taxon>
        <taxon>Candidatus Desulforudis</taxon>
    </lineage>
</organism>
<evidence type="ECO:0000256" key="2">
    <source>
        <dbReference type="ARBA" id="ARBA00022842"/>
    </source>
</evidence>
<keyword evidence="2" id="KW-0460">Magnesium</keyword>
<name>B1I3D3_DESAP</name>
<evidence type="ECO:0000256" key="1">
    <source>
        <dbReference type="ARBA" id="ARBA00022801"/>
    </source>
</evidence>
<evidence type="ECO:0000313" key="4">
    <source>
        <dbReference type="Proteomes" id="UP000008544"/>
    </source>
</evidence>
<dbReference type="RefSeq" id="WP_012302084.1">
    <property type="nucleotide sequence ID" value="NC_010424.1"/>
</dbReference>
<dbReference type="InterPro" id="IPR023214">
    <property type="entry name" value="HAD_sf"/>
</dbReference>
<accession>B1I3D3</accession>
<dbReference type="KEGG" id="dau:Daud_0986"/>
<gene>
    <name evidence="3" type="ordered locus">Daud_0986</name>
</gene>
<dbReference type="InterPro" id="IPR051400">
    <property type="entry name" value="HAD-like_hydrolase"/>
</dbReference>
<dbReference type="GO" id="GO:0008962">
    <property type="term" value="F:phosphatidylglycerophosphatase activity"/>
    <property type="evidence" value="ECO:0007669"/>
    <property type="project" value="InterPro"/>
</dbReference>
<dbReference type="InterPro" id="IPR027706">
    <property type="entry name" value="PGP_Pase"/>
</dbReference>
<proteinExistence type="predicted"/>
<reference evidence="4" key="1">
    <citation type="submission" date="2007-10" db="EMBL/GenBank/DDBJ databases">
        <title>Complete sequence of chromosome of Desulforudis audaxviator MP104C.</title>
        <authorList>
            <person name="Copeland A."/>
            <person name="Lucas S."/>
            <person name="Lapidus A."/>
            <person name="Barry K."/>
            <person name="Glavina del Rio T."/>
            <person name="Dalin E."/>
            <person name="Tice H."/>
            <person name="Bruce D."/>
            <person name="Pitluck S."/>
            <person name="Lowry S.R."/>
            <person name="Larimer F."/>
            <person name="Land M.L."/>
            <person name="Hauser L."/>
            <person name="Kyrpides N."/>
            <person name="Ivanova N.N."/>
            <person name="Richardson P."/>
        </authorList>
    </citation>
    <scope>NUCLEOTIDE SEQUENCE [LARGE SCALE GENOMIC DNA]</scope>
    <source>
        <strain evidence="4">MP104C</strain>
    </source>
</reference>
<dbReference type="InterPro" id="IPR010021">
    <property type="entry name" value="PGPP1/Gep4"/>
</dbReference>
<dbReference type="STRING" id="477974.Daud_0986"/>
<dbReference type="NCBIfam" id="TIGR01662">
    <property type="entry name" value="HAD-SF-IIIA"/>
    <property type="match status" value="1"/>
</dbReference>
<keyword evidence="4" id="KW-1185">Reference proteome</keyword>
<dbReference type="InterPro" id="IPR006549">
    <property type="entry name" value="HAD-SF_hydro_IIIA"/>
</dbReference>
<dbReference type="Gene3D" id="3.40.50.1000">
    <property type="entry name" value="HAD superfamily/HAD-like"/>
    <property type="match status" value="1"/>
</dbReference>
<dbReference type="SUPFAM" id="SSF56784">
    <property type="entry name" value="HAD-like"/>
    <property type="match status" value="1"/>
</dbReference>
<dbReference type="Proteomes" id="UP000008544">
    <property type="component" value="Chromosome"/>
</dbReference>
<reference evidence="3 4" key="2">
    <citation type="journal article" date="2008" name="Science">
        <title>Environmental genomics reveals a single-species ecosystem deep within Earth.</title>
        <authorList>
            <person name="Chivian D."/>
            <person name="Brodie E.L."/>
            <person name="Alm E.J."/>
            <person name="Culley D.E."/>
            <person name="Dehal P.S."/>
            <person name="Desantis T.Z."/>
            <person name="Gihring T.M."/>
            <person name="Lapidus A."/>
            <person name="Lin L.H."/>
            <person name="Lowry S.R."/>
            <person name="Moser D.P."/>
            <person name="Richardson P.M."/>
            <person name="Southam G."/>
            <person name="Wanger G."/>
            <person name="Pratt L.M."/>
            <person name="Andersen G.L."/>
            <person name="Hazen T.C."/>
            <person name="Brockman F.J."/>
            <person name="Arkin A.P."/>
            <person name="Onstott T.C."/>
        </authorList>
    </citation>
    <scope>NUCLEOTIDE SEQUENCE [LARGE SCALE GENOMIC DNA]</scope>
    <source>
        <strain evidence="3 4">MP104C</strain>
    </source>
</reference>
<dbReference type="PANTHER" id="PTHR46470">
    <property type="entry name" value="N-ACYLNEURAMINATE-9-PHOSPHATASE"/>
    <property type="match status" value="1"/>
</dbReference>
<dbReference type="eggNOG" id="COG2179">
    <property type="taxonomic scope" value="Bacteria"/>
</dbReference>
<dbReference type="CDD" id="cd16416">
    <property type="entry name" value="HAD_BsYqeG-like"/>
    <property type="match status" value="1"/>
</dbReference>
<dbReference type="AlphaFoldDB" id="B1I3D3"/>
<dbReference type="NCBIfam" id="TIGR01668">
    <property type="entry name" value="YqeG_hyp_ppase"/>
    <property type="match status" value="1"/>
</dbReference>
<keyword evidence="1" id="KW-0378">Hydrolase</keyword>